<comment type="subcellular location">
    <subcellularLocation>
        <location evidence="1">Nucleus</location>
    </subcellularLocation>
</comment>
<keyword evidence="7" id="KW-0131">Cell cycle</keyword>
<gene>
    <name evidence="9" type="ORF">M407DRAFT_22192</name>
</gene>
<dbReference type="GO" id="GO:0007064">
    <property type="term" value="P:mitotic sister chromatid cohesion"/>
    <property type="evidence" value="ECO:0007669"/>
    <property type="project" value="InterPro"/>
</dbReference>
<dbReference type="Pfam" id="PF10345">
    <property type="entry name" value="Cohesin_load"/>
    <property type="match status" value="2"/>
</dbReference>
<feature type="compositionally biased region" description="Basic residues" evidence="8">
    <location>
        <begin position="17"/>
        <end position="28"/>
    </location>
</feature>
<protein>
    <recommendedName>
        <fullName evidence="11">Anaphase-promoting complex subunit 5</fullName>
    </recommendedName>
</protein>
<dbReference type="EMBL" id="KN822992">
    <property type="protein sequence ID" value="KIO28606.1"/>
    <property type="molecule type" value="Genomic_DNA"/>
</dbReference>
<dbReference type="GO" id="GO:0007059">
    <property type="term" value="P:chromosome segregation"/>
    <property type="evidence" value="ECO:0007669"/>
    <property type="project" value="UniProtKB-KW"/>
</dbReference>
<organism evidence="9 10">
    <name type="scientific">Tulasnella calospora MUT 4182</name>
    <dbReference type="NCBI Taxonomy" id="1051891"/>
    <lineage>
        <taxon>Eukaryota</taxon>
        <taxon>Fungi</taxon>
        <taxon>Dikarya</taxon>
        <taxon>Basidiomycota</taxon>
        <taxon>Agaricomycotina</taxon>
        <taxon>Agaricomycetes</taxon>
        <taxon>Cantharellales</taxon>
        <taxon>Tulasnellaceae</taxon>
        <taxon>Tulasnella</taxon>
    </lineage>
</organism>
<evidence type="ECO:0000256" key="4">
    <source>
        <dbReference type="ARBA" id="ARBA00022776"/>
    </source>
</evidence>
<keyword evidence="4" id="KW-0498">Mitosis</keyword>
<dbReference type="HOGENOM" id="CLU_010367_0_0_1"/>
<dbReference type="GO" id="GO:0005634">
    <property type="term" value="C:nucleus"/>
    <property type="evidence" value="ECO:0007669"/>
    <property type="project" value="UniProtKB-SubCell"/>
</dbReference>
<feature type="compositionally biased region" description="Polar residues" evidence="8">
    <location>
        <begin position="288"/>
        <end position="301"/>
    </location>
</feature>
<evidence type="ECO:0000313" key="10">
    <source>
        <dbReference type="Proteomes" id="UP000054248"/>
    </source>
</evidence>
<keyword evidence="5" id="KW-0159">Chromosome partition</keyword>
<dbReference type="GO" id="GO:0051301">
    <property type="term" value="P:cell division"/>
    <property type="evidence" value="ECO:0007669"/>
    <property type="project" value="UniProtKB-KW"/>
</dbReference>
<feature type="region of interest" description="Disordered" evidence="8">
    <location>
        <begin position="711"/>
        <end position="757"/>
    </location>
</feature>
<evidence type="ECO:0000256" key="6">
    <source>
        <dbReference type="ARBA" id="ARBA00023242"/>
    </source>
</evidence>
<evidence type="ECO:0000256" key="1">
    <source>
        <dbReference type="ARBA" id="ARBA00004123"/>
    </source>
</evidence>
<reference evidence="10" key="2">
    <citation type="submission" date="2015-01" db="EMBL/GenBank/DDBJ databases">
        <title>Evolutionary Origins and Diversification of the Mycorrhizal Mutualists.</title>
        <authorList>
            <consortium name="DOE Joint Genome Institute"/>
            <consortium name="Mycorrhizal Genomics Consortium"/>
            <person name="Kohler A."/>
            <person name="Kuo A."/>
            <person name="Nagy L.G."/>
            <person name="Floudas D."/>
            <person name="Copeland A."/>
            <person name="Barry K.W."/>
            <person name="Cichocki N."/>
            <person name="Veneault-Fourrey C."/>
            <person name="LaButti K."/>
            <person name="Lindquist E.A."/>
            <person name="Lipzen A."/>
            <person name="Lundell T."/>
            <person name="Morin E."/>
            <person name="Murat C."/>
            <person name="Riley R."/>
            <person name="Ohm R."/>
            <person name="Sun H."/>
            <person name="Tunlid A."/>
            <person name="Henrissat B."/>
            <person name="Grigoriev I.V."/>
            <person name="Hibbett D.S."/>
            <person name="Martin F."/>
        </authorList>
    </citation>
    <scope>NUCLEOTIDE SEQUENCE [LARGE SCALE GENOMIC DNA]</scope>
    <source>
        <strain evidence="10">MUT 4182</strain>
    </source>
</reference>
<dbReference type="InterPro" id="IPR019440">
    <property type="entry name" value="MAU2"/>
</dbReference>
<evidence type="ECO:0000256" key="8">
    <source>
        <dbReference type="SAM" id="MobiDB-lite"/>
    </source>
</evidence>
<keyword evidence="3" id="KW-0132">Cell division</keyword>
<dbReference type="OrthoDB" id="5565328at2759"/>
<evidence type="ECO:0000256" key="3">
    <source>
        <dbReference type="ARBA" id="ARBA00022618"/>
    </source>
</evidence>
<keyword evidence="10" id="KW-1185">Reference proteome</keyword>
<accession>A0A0C3QLR5</accession>
<feature type="region of interest" description="Disordered" evidence="8">
    <location>
        <begin position="287"/>
        <end position="318"/>
    </location>
</feature>
<sequence length="757" mass="82540">MPALLQPLMDSSNSPTTHHHRLNSKGKGKVGPFATTVSPSRASAHTEIPDPVFLLGLPALLLHPPDHPNHIPSLRASLDALNKCLSMHSSLGGDGSGALSFEQEMQAYGMQAEIGLKVVSAGLGGYDGPEWARGIESEIEDAIGQGTRLCQQIASLRPFRSRFSILRAHLLLLQNQVKACRAMLKREINTLNAADSSSTVYTCYFTYINALLSSTPTQSPDYSGALSTLQKVQSIAHSRGDKQITTLALATRLQVLMRAELWELVGETCESVEEALGFMFEGEEGLRDTQQTDGATNQSASVIMPKESQESTSSSSATDPTPLFLCMKIHVLMLSILYHTRISNSKLASTRLSALHDLLDSDALENFSSGVLQVTLTAGPPFHLNVTHPRILYELAFLVSGVCKRDVVGRRPKRKIFVKEGLGVCEEVEKLVTMSLLGSIREVQKVEERLNKIRADGLCEMVSICVMRSEFDDAEASLSSLIAHTRSTNLFQTYAPQITLLSAYLFHALGQTSRALDCYRSAAYLDRAPEKGFVRLAARVGEVVLRIGQGEEENEEEVQEMTVQVIKECKAHGAQFDAVARILEAILAREIIEIKKSLKSALEQVTRSLDNYLRALILALMANMYLLTASDHAQLMLKTCQQLASGLGAPEHKANELLNGGSVVGNVPLGLWVGEKFLELYRRAGKESKARRQAELNAGIQCAMDRILQRTEGEATEDVSGETTVEDGLPSDGMEVDGGEEGRSDEDGEGDKMDESG</sequence>
<evidence type="ECO:0000256" key="2">
    <source>
        <dbReference type="ARBA" id="ARBA00008585"/>
    </source>
</evidence>
<keyword evidence="6" id="KW-0539">Nucleus</keyword>
<dbReference type="AlphaFoldDB" id="A0A0C3QLR5"/>
<dbReference type="PANTHER" id="PTHR21394">
    <property type="entry name" value="MAU2 CHROMATID COHESION FACTOR HOMOLOG"/>
    <property type="match status" value="1"/>
</dbReference>
<evidence type="ECO:0000256" key="5">
    <source>
        <dbReference type="ARBA" id="ARBA00022829"/>
    </source>
</evidence>
<reference evidence="9 10" key="1">
    <citation type="submission" date="2014-04" db="EMBL/GenBank/DDBJ databases">
        <authorList>
            <consortium name="DOE Joint Genome Institute"/>
            <person name="Kuo A."/>
            <person name="Girlanda M."/>
            <person name="Perotto S."/>
            <person name="Kohler A."/>
            <person name="Nagy L.G."/>
            <person name="Floudas D."/>
            <person name="Copeland A."/>
            <person name="Barry K.W."/>
            <person name="Cichocki N."/>
            <person name="Veneault-Fourrey C."/>
            <person name="LaButti K."/>
            <person name="Lindquist E.A."/>
            <person name="Lipzen A."/>
            <person name="Lundell T."/>
            <person name="Morin E."/>
            <person name="Murat C."/>
            <person name="Sun H."/>
            <person name="Tunlid A."/>
            <person name="Henrissat B."/>
            <person name="Grigoriev I.V."/>
            <person name="Hibbett D.S."/>
            <person name="Martin F."/>
            <person name="Nordberg H.P."/>
            <person name="Cantor M.N."/>
            <person name="Hua S.X."/>
        </authorList>
    </citation>
    <scope>NUCLEOTIDE SEQUENCE [LARGE SCALE GENOMIC DNA]</scope>
    <source>
        <strain evidence="9 10">MUT 4182</strain>
    </source>
</reference>
<name>A0A0C3QLR5_9AGAM</name>
<proteinExistence type="inferred from homology"/>
<evidence type="ECO:0000313" key="9">
    <source>
        <dbReference type="EMBL" id="KIO28606.1"/>
    </source>
</evidence>
<evidence type="ECO:0000256" key="7">
    <source>
        <dbReference type="ARBA" id="ARBA00023306"/>
    </source>
</evidence>
<feature type="region of interest" description="Disordered" evidence="8">
    <location>
        <begin position="1"/>
        <end position="37"/>
    </location>
</feature>
<feature type="compositionally biased region" description="Acidic residues" evidence="8">
    <location>
        <begin position="734"/>
        <end position="749"/>
    </location>
</feature>
<evidence type="ECO:0008006" key="11">
    <source>
        <dbReference type="Google" id="ProtNLM"/>
    </source>
</evidence>
<comment type="similarity">
    <text evidence="2">Belongs to the SCC4/mau-2 family.</text>
</comment>
<dbReference type="Proteomes" id="UP000054248">
    <property type="component" value="Unassembled WGS sequence"/>
</dbReference>